<evidence type="ECO:0000259" key="3">
    <source>
        <dbReference type="Pfam" id="PF21666"/>
    </source>
</evidence>
<proteinExistence type="predicted"/>
<dbReference type="EMBL" id="JAULSU010000007">
    <property type="protein sequence ID" value="KAK0612174.1"/>
    <property type="molecule type" value="Genomic_DNA"/>
</dbReference>
<dbReference type="Pfam" id="PF14033">
    <property type="entry name" value="DUF4246"/>
    <property type="match status" value="1"/>
</dbReference>
<evidence type="ECO:0000259" key="2">
    <source>
        <dbReference type="Pfam" id="PF14033"/>
    </source>
</evidence>
<evidence type="ECO:0008006" key="6">
    <source>
        <dbReference type="Google" id="ProtNLM"/>
    </source>
</evidence>
<feature type="region of interest" description="Disordered" evidence="1">
    <location>
        <begin position="66"/>
        <end position="203"/>
    </location>
</feature>
<dbReference type="PANTHER" id="PTHR33119:SF1">
    <property type="entry name" value="FE2OG DIOXYGENASE DOMAIN-CONTAINING PROTEIN"/>
    <property type="match status" value="1"/>
</dbReference>
<evidence type="ECO:0000313" key="4">
    <source>
        <dbReference type="EMBL" id="KAK0612174.1"/>
    </source>
</evidence>
<accession>A0AA39W4Q3</accession>
<dbReference type="Proteomes" id="UP001175000">
    <property type="component" value="Unassembled WGS sequence"/>
</dbReference>
<name>A0AA39W4Q3_9PEZI</name>
<reference evidence="4" key="1">
    <citation type="submission" date="2023-06" db="EMBL/GenBank/DDBJ databases">
        <title>Genome-scale phylogeny and comparative genomics of the fungal order Sordariales.</title>
        <authorList>
            <consortium name="Lawrence Berkeley National Laboratory"/>
            <person name="Hensen N."/>
            <person name="Bonometti L."/>
            <person name="Westerberg I."/>
            <person name="Brannstrom I.O."/>
            <person name="Guillou S."/>
            <person name="Cros-Aarteil S."/>
            <person name="Calhoun S."/>
            <person name="Haridas S."/>
            <person name="Kuo A."/>
            <person name="Mondo S."/>
            <person name="Pangilinan J."/>
            <person name="Riley R."/>
            <person name="Labutti K."/>
            <person name="Andreopoulos B."/>
            <person name="Lipzen A."/>
            <person name="Chen C."/>
            <person name="Yanf M."/>
            <person name="Daum C."/>
            <person name="Ng V."/>
            <person name="Clum A."/>
            <person name="Steindorff A."/>
            <person name="Ohm R."/>
            <person name="Martin F."/>
            <person name="Silar P."/>
            <person name="Natvig D."/>
            <person name="Lalanne C."/>
            <person name="Gautier V."/>
            <person name="Ament-Velasquez S.L."/>
            <person name="Kruys A."/>
            <person name="Hutchinson M.I."/>
            <person name="Powell A.J."/>
            <person name="Barry K."/>
            <person name="Miller A.N."/>
            <person name="Grigoriev I.V."/>
            <person name="Debuchy R."/>
            <person name="Gladieux P."/>
            <person name="Thoren M.H."/>
            <person name="Johannesson H."/>
        </authorList>
    </citation>
    <scope>NUCLEOTIDE SEQUENCE</scope>
    <source>
        <strain evidence="4">CBS 606.72</strain>
    </source>
</reference>
<feature type="region of interest" description="Disordered" evidence="1">
    <location>
        <begin position="417"/>
        <end position="445"/>
    </location>
</feature>
<feature type="compositionally biased region" description="Acidic residues" evidence="1">
    <location>
        <begin position="149"/>
        <end position="185"/>
    </location>
</feature>
<gene>
    <name evidence="4" type="ORF">B0T14DRAFT_571995</name>
</gene>
<evidence type="ECO:0000256" key="1">
    <source>
        <dbReference type="SAM" id="MobiDB-lite"/>
    </source>
</evidence>
<dbReference type="InterPro" id="IPR049192">
    <property type="entry name" value="DUF4246_C"/>
</dbReference>
<feature type="compositionally biased region" description="Acidic residues" evidence="1">
    <location>
        <begin position="429"/>
        <end position="445"/>
    </location>
</feature>
<protein>
    <recommendedName>
        <fullName evidence="6">DUF1665 domain-containing protein</fullName>
    </recommendedName>
</protein>
<feature type="domain" description="DUF4246" evidence="2">
    <location>
        <begin position="211"/>
        <end position="663"/>
    </location>
</feature>
<dbReference type="InterPro" id="IPR049207">
    <property type="entry name" value="DUF4246_N"/>
</dbReference>
<feature type="compositionally biased region" description="Basic and acidic residues" evidence="1">
    <location>
        <begin position="85"/>
        <end position="101"/>
    </location>
</feature>
<comment type="caution">
    <text evidence="4">The sequence shown here is derived from an EMBL/GenBank/DDBJ whole genome shotgun (WGS) entry which is preliminary data.</text>
</comment>
<sequence>MATSEKKFPGFGLPVDFAGKGDRIHAFSRGVTLREQRIVAFINTITDKPDWEFKVFDDKIVAKWREEAKVGPDATDGTDDAFYDGPRKGDSDYEGSNKDDKEPAEEPNEEEELKDGSTASDGDKEKSAESSDDGEGSDESSNEGSNNGSDEDMNGSWENADDGENNDGDSGGGDDDSDEDADGGSDDGNTTQNFEVASQADDTEDVYMTPKMFNFCIAELRDKAASFKESGRVNVFDAECIIVKSDTAVPKEVRDGLRTAVKALEDVPDRQKDWHPGSDETVLDLVHPSLFPVIWGLTRALEEGTVPLEDCVKFTGKGKIVDSAKKSDEYPREWGSYQWLPAEVSYSDGAAKIVSYINNLHPKQHKALYSILERVTAATIPLWHDCINGFQDRRRFEIKNTGNFDYKYPPGLKYQIPGREGPGSLVDPNTDEPDGYDDNDIDMDDDEDWRYEDHYEEWKREHRTLVYREPRGYIPQADLKNRKVTSNDYYDAPKPREHVGLLSPGENLQVIYKLANIHLTPGKPTYAGGTWHVEGTMNESIVASAIYYFEQENITDSHLAFRVAVNEMAVTFIPAQDEHESLRSYLGIEHEGPAVQPLGKVLTREDRLLVFPNAVQHQVQPFSLQDKTKPGHRKILAMFLVDPTRPILSSAHVPPQRRDWWAEDVRKAGALDALPNELFDLTVGLIDDFPLSWEQAVEHREVLMKERSAIAKDQTKQMFEEVFSFCEH</sequence>
<keyword evidence="5" id="KW-1185">Reference proteome</keyword>
<dbReference type="PANTHER" id="PTHR33119">
    <property type="entry name" value="IFI3P"/>
    <property type="match status" value="1"/>
</dbReference>
<dbReference type="Pfam" id="PF21666">
    <property type="entry name" value="DUF4246_N"/>
    <property type="match status" value="1"/>
</dbReference>
<organism evidence="4 5">
    <name type="scientific">Immersiella caudata</name>
    <dbReference type="NCBI Taxonomy" id="314043"/>
    <lineage>
        <taxon>Eukaryota</taxon>
        <taxon>Fungi</taxon>
        <taxon>Dikarya</taxon>
        <taxon>Ascomycota</taxon>
        <taxon>Pezizomycotina</taxon>
        <taxon>Sordariomycetes</taxon>
        <taxon>Sordariomycetidae</taxon>
        <taxon>Sordariales</taxon>
        <taxon>Lasiosphaeriaceae</taxon>
        <taxon>Immersiella</taxon>
    </lineage>
</organism>
<feature type="domain" description="DUF4246" evidence="3">
    <location>
        <begin position="9"/>
        <end position="67"/>
    </location>
</feature>
<dbReference type="AlphaFoldDB" id="A0AA39W4Q3"/>
<dbReference type="InterPro" id="IPR025340">
    <property type="entry name" value="DUF4246"/>
</dbReference>
<feature type="compositionally biased region" description="Acidic residues" evidence="1">
    <location>
        <begin position="130"/>
        <end position="141"/>
    </location>
</feature>
<evidence type="ECO:0000313" key="5">
    <source>
        <dbReference type="Proteomes" id="UP001175000"/>
    </source>
</evidence>
<feature type="compositionally biased region" description="Acidic residues" evidence="1">
    <location>
        <begin position="102"/>
        <end position="113"/>
    </location>
</feature>